<sequence length="291" mass="32460">MAVIDGDEATFEAHRPLLFSIAYRMLGSASEAEDVIQDAWLRARQDEHAEVRSPRAYLTTIVTRLCIDHLRSAERTRMEYPGPWLPEPLAEPNQDAVELASSLTTAFLVMLEQLAPTERAVFLLREVFDLDFDEIARSVGKSEANTRQILARARGRLRESRPRFAVSRDESEAIVRRFRHACVTGDVEELMSALHTDATLVSDGGGKAAAATRPVLGADRIAKFVLGYAGKVHWSEPDFQLVTINGAPGLLMRHPIAGDGTYSFDIVDGRIQAIYVVRNPDKLRGFLEHRH</sequence>
<dbReference type="Gene3D" id="1.10.1740.10">
    <property type="match status" value="1"/>
</dbReference>
<dbReference type="InterPro" id="IPR014303">
    <property type="entry name" value="RNA_pol_sigma-70_ECF"/>
</dbReference>
<evidence type="ECO:0000259" key="2">
    <source>
        <dbReference type="Pfam" id="PF04542"/>
    </source>
</evidence>
<gene>
    <name evidence="4" type="primary">fecI</name>
    <name evidence="4" type="ORF">LuPra_01646</name>
</gene>
<comment type="subunit">
    <text evidence="1">Interacts transiently with the RNA polymerase catalytic core formed by RpoA, RpoB, RpoC and RpoZ (2 alpha, 1 beta, 1 beta' and 1 omega subunit) to form the RNA polymerase holoenzyme that can initiate transcription.</text>
</comment>
<dbReference type="Pfam" id="PF08281">
    <property type="entry name" value="Sigma70_r4_2"/>
    <property type="match status" value="1"/>
</dbReference>
<dbReference type="KEGG" id="abac:LuPra_01646"/>
<dbReference type="GO" id="GO:0003677">
    <property type="term" value="F:DNA binding"/>
    <property type="evidence" value="ECO:0007669"/>
    <property type="project" value="InterPro"/>
</dbReference>
<evidence type="ECO:0000313" key="5">
    <source>
        <dbReference type="Proteomes" id="UP000076079"/>
    </source>
</evidence>
<dbReference type="STRING" id="1855912.LuPra_01646"/>
<dbReference type="SUPFAM" id="SSF88659">
    <property type="entry name" value="Sigma3 and sigma4 domains of RNA polymerase sigma factors"/>
    <property type="match status" value="1"/>
</dbReference>
<dbReference type="GO" id="GO:0006352">
    <property type="term" value="P:DNA-templated transcription initiation"/>
    <property type="evidence" value="ECO:0007669"/>
    <property type="project" value="InterPro"/>
</dbReference>
<organism evidence="4 5">
    <name type="scientific">Luteitalea pratensis</name>
    <dbReference type="NCBI Taxonomy" id="1855912"/>
    <lineage>
        <taxon>Bacteria</taxon>
        <taxon>Pseudomonadati</taxon>
        <taxon>Acidobacteriota</taxon>
        <taxon>Vicinamibacteria</taxon>
        <taxon>Vicinamibacterales</taxon>
        <taxon>Vicinamibacteraceae</taxon>
        <taxon>Luteitalea</taxon>
    </lineage>
</organism>
<dbReference type="Pfam" id="PF04542">
    <property type="entry name" value="Sigma70_r2"/>
    <property type="match status" value="1"/>
</dbReference>
<dbReference type="NCBIfam" id="TIGR02957">
    <property type="entry name" value="SigX4"/>
    <property type="match status" value="1"/>
</dbReference>
<dbReference type="EMBL" id="CP015136">
    <property type="protein sequence ID" value="AMY08446.1"/>
    <property type="molecule type" value="Genomic_DNA"/>
</dbReference>
<dbReference type="InterPro" id="IPR013324">
    <property type="entry name" value="RNA_pol_sigma_r3/r4-like"/>
</dbReference>
<proteinExistence type="predicted"/>
<dbReference type="InterPro" id="IPR032710">
    <property type="entry name" value="NTF2-like_dom_sf"/>
</dbReference>
<dbReference type="InterPro" id="IPR014284">
    <property type="entry name" value="RNA_pol_sigma-70_dom"/>
</dbReference>
<dbReference type="InterPro" id="IPR052704">
    <property type="entry name" value="ECF_Sigma-70_Domain"/>
</dbReference>
<dbReference type="OrthoDB" id="3211555at2"/>
<feature type="domain" description="RNA polymerase sigma factor 70 region 4 type 2" evidence="3">
    <location>
        <begin position="106"/>
        <end position="157"/>
    </location>
</feature>
<dbReference type="RefSeq" id="WP_110170291.1">
    <property type="nucleotide sequence ID" value="NZ_CP015136.1"/>
</dbReference>
<dbReference type="PANTHER" id="PTHR30173:SF36">
    <property type="entry name" value="ECF RNA POLYMERASE SIGMA FACTOR SIGJ"/>
    <property type="match status" value="1"/>
</dbReference>
<dbReference type="PANTHER" id="PTHR30173">
    <property type="entry name" value="SIGMA 19 FACTOR"/>
    <property type="match status" value="1"/>
</dbReference>
<dbReference type="InterPro" id="IPR013325">
    <property type="entry name" value="RNA_pol_sigma_r2"/>
</dbReference>
<dbReference type="Gene3D" id="3.10.450.50">
    <property type="match status" value="1"/>
</dbReference>
<dbReference type="Gene3D" id="1.10.10.10">
    <property type="entry name" value="Winged helix-like DNA-binding domain superfamily/Winged helix DNA-binding domain"/>
    <property type="match status" value="1"/>
</dbReference>
<dbReference type="PATRIC" id="fig|1813736.3.peg.1710"/>
<dbReference type="AlphaFoldDB" id="A0A143PJ60"/>
<dbReference type="Proteomes" id="UP000076079">
    <property type="component" value="Chromosome"/>
</dbReference>
<dbReference type="SUPFAM" id="SSF54427">
    <property type="entry name" value="NTF2-like"/>
    <property type="match status" value="1"/>
</dbReference>
<evidence type="ECO:0000313" key="4">
    <source>
        <dbReference type="EMBL" id="AMY08446.1"/>
    </source>
</evidence>
<name>A0A143PJ60_LUTPR</name>
<dbReference type="InterPro" id="IPR036388">
    <property type="entry name" value="WH-like_DNA-bd_sf"/>
</dbReference>
<dbReference type="CDD" id="cd06171">
    <property type="entry name" value="Sigma70_r4"/>
    <property type="match status" value="1"/>
</dbReference>
<dbReference type="InterPro" id="IPR013249">
    <property type="entry name" value="RNA_pol_sigma70_r4_t2"/>
</dbReference>
<dbReference type="NCBIfam" id="TIGR02937">
    <property type="entry name" value="sigma70-ECF"/>
    <property type="match status" value="1"/>
</dbReference>
<dbReference type="SUPFAM" id="SSF88946">
    <property type="entry name" value="Sigma2 domain of RNA polymerase sigma factors"/>
    <property type="match status" value="1"/>
</dbReference>
<evidence type="ECO:0000256" key="1">
    <source>
        <dbReference type="ARBA" id="ARBA00011344"/>
    </source>
</evidence>
<keyword evidence="5" id="KW-1185">Reference proteome</keyword>
<dbReference type="InterPro" id="IPR007627">
    <property type="entry name" value="RNA_pol_sigma70_r2"/>
</dbReference>
<reference evidence="4 5" key="1">
    <citation type="journal article" date="2016" name="Genome Announc.">
        <title>First Complete Genome Sequence of a Subdivision 6 Acidobacterium Strain.</title>
        <authorList>
            <person name="Huang S."/>
            <person name="Vieira S."/>
            <person name="Bunk B."/>
            <person name="Riedel T."/>
            <person name="Sproer C."/>
            <person name="Overmann J."/>
        </authorList>
    </citation>
    <scope>NUCLEOTIDE SEQUENCE [LARGE SCALE GENOMIC DNA]</scope>
    <source>
        <strain evidence="5">DSM 100886 HEG_-6_39</strain>
    </source>
</reference>
<accession>A0A143PJ60</accession>
<protein>
    <submittedName>
        <fullName evidence="4">Putative RNA polymerase sigma factor FecI</fullName>
    </submittedName>
</protein>
<feature type="domain" description="RNA polymerase sigma-70 region 2" evidence="2">
    <location>
        <begin position="11"/>
        <end position="76"/>
    </location>
</feature>
<evidence type="ECO:0000259" key="3">
    <source>
        <dbReference type="Pfam" id="PF08281"/>
    </source>
</evidence>
<reference evidence="5" key="2">
    <citation type="submission" date="2016-04" db="EMBL/GenBank/DDBJ databases">
        <title>First Complete Genome Sequence of a Subdivision 6 Acidobacterium.</title>
        <authorList>
            <person name="Huang S."/>
            <person name="Vieira S."/>
            <person name="Bunk B."/>
            <person name="Riedel T."/>
            <person name="Sproeer C."/>
            <person name="Overmann J."/>
        </authorList>
    </citation>
    <scope>NUCLEOTIDE SEQUENCE [LARGE SCALE GENOMIC DNA]</scope>
    <source>
        <strain evidence="5">DSM 100886 HEG_-6_39</strain>
    </source>
</reference>
<dbReference type="NCBIfam" id="NF007214">
    <property type="entry name" value="PRK09636.1"/>
    <property type="match status" value="1"/>
</dbReference>
<dbReference type="GO" id="GO:0016987">
    <property type="term" value="F:sigma factor activity"/>
    <property type="evidence" value="ECO:0007669"/>
    <property type="project" value="InterPro"/>
</dbReference>